<keyword evidence="2" id="KW-1185">Reference proteome</keyword>
<organism evidence="1 2">
    <name type="scientific">Cirrhinus mrigala</name>
    <name type="common">Mrigala</name>
    <dbReference type="NCBI Taxonomy" id="683832"/>
    <lineage>
        <taxon>Eukaryota</taxon>
        <taxon>Metazoa</taxon>
        <taxon>Chordata</taxon>
        <taxon>Craniata</taxon>
        <taxon>Vertebrata</taxon>
        <taxon>Euteleostomi</taxon>
        <taxon>Actinopterygii</taxon>
        <taxon>Neopterygii</taxon>
        <taxon>Teleostei</taxon>
        <taxon>Ostariophysi</taxon>
        <taxon>Cypriniformes</taxon>
        <taxon>Cyprinidae</taxon>
        <taxon>Labeoninae</taxon>
        <taxon>Labeonini</taxon>
        <taxon>Cirrhinus</taxon>
    </lineage>
</organism>
<feature type="non-terminal residue" evidence="1">
    <location>
        <position position="1"/>
    </location>
</feature>
<dbReference type="EMBL" id="JAMKFB020000010">
    <property type="protein sequence ID" value="KAL0182382.1"/>
    <property type="molecule type" value="Genomic_DNA"/>
</dbReference>
<dbReference type="AlphaFoldDB" id="A0ABD0Q8X2"/>
<protein>
    <submittedName>
        <fullName evidence="1">Uncharacterized protein</fullName>
    </submittedName>
</protein>
<evidence type="ECO:0000313" key="2">
    <source>
        <dbReference type="Proteomes" id="UP001529510"/>
    </source>
</evidence>
<sequence length="62" mass="6659">VMKVSDGIGQCVRSQVNGHQTRTSFYITAWINAVGSIGLRRGSQTTLALTTQLGLLCHLMAP</sequence>
<evidence type="ECO:0000313" key="1">
    <source>
        <dbReference type="EMBL" id="KAL0182382.1"/>
    </source>
</evidence>
<proteinExistence type="predicted"/>
<gene>
    <name evidence="1" type="ORF">M9458_021757</name>
</gene>
<comment type="caution">
    <text evidence="1">The sequence shown here is derived from an EMBL/GenBank/DDBJ whole genome shotgun (WGS) entry which is preliminary data.</text>
</comment>
<dbReference type="Proteomes" id="UP001529510">
    <property type="component" value="Unassembled WGS sequence"/>
</dbReference>
<accession>A0ABD0Q8X2</accession>
<reference evidence="1 2" key="1">
    <citation type="submission" date="2024-05" db="EMBL/GenBank/DDBJ databases">
        <title>Genome sequencing and assembly of Indian major carp, Cirrhinus mrigala (Hamilton, 1822).</title>
        <authorList>
            <person name="Mohindra V."/>
            <person name="Chowdhury L.M."/>
            <person name="Lal K."/>
            <person name="Jena J.K."/>
        </authorList>
    </citation>
    <scope>NUCLEOTIDE SEQUENCE [LARGE SCALE GENOMIC DNA]</scope>
    <source>
        <strain evidence="1">CM1030</strain>
        <tissue evidence="1">Blood</tissue>
    </source>
</reference>
<name>A0ABD0Q8X2_CIRMR</name>
<feature type="non-terminal residue" evidence="1">
    <location>
        <position position="62"/>
    </location>
</feature>